<sequence length="68" mass="8051">MNASSPFNCFHHGMIQMLQLTTSDSRCNLEVMRIKRHRRHSRFLSLCSTAAETFRNRKLRGKCILREK</sequence>
<organism evidence="1 2">
    <name type="scientific">Linum tenue</name>
    <dbReference type="NCBI Taxonomy" id="586396"/>
    <lineage>
        <taxon>Eukaryota</taxon>
        <taxon>Viridiplantae</taxon>
        <taxon>Streptophyta</taxon>
        <taxon>Embryophyta</taxon>
        <taxon>Tracheophyta</taxon>
        <taxon>Spermatophyta</taxon>
        <taxon>Magnoliopsida</taxon>
        <taxon>eudicotyledons</taxon>
        <taxon>Gunneridae</taxon>
        <taxon>Pentapetalae</taxon>
        <taxon>rosids</taxon>
        <taxon>fabids</taxon>
        <taxon>Malpighiales</taxon>
        <taxon>Linaceae</taxon>
        <taxon>Linum</taxon>
    </lineage>
</organism>
<dbReference type="AlphaFoldDB" id="A0AAV0HRQ4"/>
<comment type="caution">
    <text evidence="1">The sequence shown here is derived from an EMBL/GenBank/DDBJ whole genome shotgun (WGS) entry which is preliminary data.</text>
</comment>
<protein>
    <submittedName>
        <fullName evidence="1">Uncharacterized protein</fullName>
    </submittedName>
</protein>
<evidence type="ECO:0000313" key="1">
    <source>
        <dbReference type="EMBL" id="CAI0387910.1"/>
    </source>
</evidence>
<reference evidence="1" key="1">
    <citation type="submission" date="2022-08" db="EMBL/GenBank/DDBJ databases">
        <authorList>
            <person name="Gutierrez-Valencia J."/>
        </authorList>
    </citation>
    <scope>NUCLEOTIDE SEQUENCE</scope>
</reference>
<proteinExistence type="predicted"/>
<evidence type="ECO:0000313" key="2">
    <source>
        <dbReference type="Proteomes" id="UP001154282"/>
    </source>
</evidence>
<dbReference type="EMBL" id="CAMGYJ010000002">
    <property type="protein sequence ID" value="CAI0387910.1"/>
    <property type="molecule type" value="Genomic_DNA"/>
</dbReference>
<gene>
    <name evidence="1" type="ORF">LITE_LOCUS5664</name>
</gene>
<name>A0AAV0HRQ4_9ROSI</name>
<dbReference type="Proteomes" id="UP001154282">
    <property type="component" value="Unassembled WGS sequence"/>
</dbReference>
<keyword evidence="2" id="KW-1185">Reference proteome</keyword>
<accession>A0AAV0HRQ4</accession>